<organism evidence="1 2">
    <name type="scientific">Pedobacter endophyticus</name>
    <dbReference type="NCBI Taxonomy" id="2789740"/>
    <lineage>
        <taxon>Bacteria</taxon>
        <taxon>Pseudomonadati</taxon>
        <taxon>Bacteroidota</taxon>
        <taxon>Sphingobacteriia</taxon>
        <taxon>Sphingobacteriales</taxon>
        <taxon>Sphingobacteriaceae</taxon>
        <taxon>Pedobacter</taxon>
    </lineage>
</organism>
<reference evidence="1 2" key="1">
    <citation type="submission" date="2020-11" db="EMBL/GenBank/DDBJ databases">
        <title>Pedobacter endophytica, an endophytic bacteria isolated form Carex pumila.</title>
        <authorList>
            <person name="Peng Y."/>
            <person name="Jiang L."/>
            <person name="Lee J."/>
        </authorList>
    </citation>
    <scope>NUCLEOTIDE SEQUENCE [LARGE SCALE GENOMIC DNA]</scope>
    <source>
        <strain evidence="1 2">JBR3-12</strain>
    </source>
</reference>
<evidence type="ECO:0000313" key="2">
    <source>
        <dbReference type="Proteomes" id="UP000594759"/>
    </source>
</evidence>
<dbReference type="AlphaFoldDB" id="A0A7S9L1N0"/>
<evidence type="ECO:0000313" key="1">
    <source>
        <dbReference type="EMBL" id="QPH40466.1"/>
    </source>
</evidence>
<gene>
    <name evidence="1" type="ORF">IZT61_04060</name>
</gene>
<dbReference type="RefSeq" id="WP_196099920.1">
    <property type="nucleotide sequence ID" value="NZ_CP064939.1"/>
</dbReference>
<keyword evidence="2" id="KW-1185">Reference proteome</keyword>
<dbReference type="KEGG" id="pex:IZT61_04060"/>
<sequence length="78" mass="8866">MYTTYHLTSAQDLSTDIVDAIKTTFKSKPITIIVEEDDSDFELTTDAKAVLDERLQEDESTYLSAEESIKQLNKKYGL</sequence>
<dbReference type="Proteomes" id="UP000594759">
    <property type="component" value="Chromosome"/>
</dbReference>
<protein>
    <submittedName>
        <fullName evidence="1">Uncharacterized protein</fullName>
    </submittedName>
</protein>
<dbReference type="EMBL" id="CP064939">
    <property type="protein sequence ID" value="QPH40466.1"/>
    <property type="molecule type" value="Genomic_DNA"/>
</dbReference>
<proteinExistence type="predicted"/>
<name>A0A7S9L1N0_9SPHI</name>
<accession>A0A7S9L1N0</accession>